<dbReference type="Proteomes" id="UP000438914">
    <property type="component" value="Unassembled WGS sequence"/>
</dbReference>
<organism evidence="1 2">
    <name type="scientific">Hallella mizrahii</name>
    <dbReference type="NCBI Taxonomy" id="2606637"/>
    <lineage>
        <taxon>Bacteria</taxon>
        <taxon>Pseudomonadati</taxon>
        <taxon>Bacteroidota</taxon>
        <taxon>Bacteroidia</taxon>
        <taxon>Bacteroidales</taxon>
        <taxon>Prevotellaceae</taxon>
        <taxon>Hallella</taxon>
    </lineage>
</organism>
<accession>A0A7K0KFG3</accession>
<proteinExistence type="predicted"/>
<evidence type="ECO:0000313" key="2">
    <source>
        <dbReference type="Proteomes" id="UP000438914"/>
    </source>
</evidence>
<comment type="caution">
    <text evidence="1">The sequence shown here is derived from an EMBL/GenBank/DDBJ whole genome shotgun (WGS) entry which is preliminary data.</text>
</comment>
<keyword evidence="2" id="KW-1185">Reference proteome</keyword>
<dbReference type="EMBL" id="VUNG01000019">
    <property type="protein sequence ID" value="MST84682.1"/>
    <property type="molecule type" value="Genomic_DNA"/>
</dbReference>
<protein>
    <submittedName>
        <fullName evidence="1">Uncharacterized protein</fullName>
    </submittedName>
</protein>
<gene>
    <name evidence="1" type="ORF">FYJ73_08380</name>
</gene>
<reference evidence="1 2" key="1">
    <citation type="submission" date="2019-08" db="EMBL/GenBank/DDBJ databases">
        <title>In-depth cultivation of the pig gut microbiome towards novel bacterial diversity and tailored functional studies.</title>
        <authorList>
            <person name="Wylensek D."/>
            <person name="Hitch T.C.A."/>
            <person name="Clavel T."/>
        </authorList>
    </citation>
    <scope>NUCLEOTIDE SEQUENCE [LARGE SCALE GENOMIC DNA]</scope>
    <source>
        <strain evidence="1 2">LKV-178-WT-2A</strain>
    </source>
</reference>
<dbReference type="AlphaFoldDB" id="A0A7K0KFG3"/>
<evidence type="ECO:0000313" key="1">
    <source>
        <dbReference type="EMBL" id="MST84682.1"/>
    </source>
</evidence>
<sequence>MTVALLFFATTPSFAGWRVVVDSKTIAQVSANAAAQKAIEDKHNERLDTISDKQKKILQYTATMEGIKELYHLTMTNVRGFGEETAYYKEIFQLSADILTSVPTVTKYIFTHPVKNYILCLNELSDVVIETEGLIHDFIDVVNNGKIRLPDNPIIRQKIPSGGGRYNMGQGDGYNFMDRYTRLTMANKIYSSLLEMKYRMDVMVMMCQFGSWDEVFFAIDPESWAAVYQASSMVDGIIRDWNGIGI</sequence>
<name>A0A7K0KFG3_9BACT</name>